<dbReference type="AlphaFoldDB" id="X6P6L7"/>
<evidence type="ECO:0000256" key="2">
    <source>
        <dbReference type="ARBA" id="ARBA00022692"/>
    </source>
</evidence>
<dbReference type="GO" id="GO:0042147">
    <property type="term" value="P:retrograde transport, endosome to Golgi"/>
    <property type="evidence" value="ECO:0007669"/>
    <property type="project" value="TreeGrafter"/>
</dbReference>
<dbReference type="GO" id="GO:0005794">
    <property type="term" value="C:Golgi apparatus"/>
    <property type="evidence" value="ECO:0007669"/>
    <property type="project" value="TreeGrafter"/>
</dbReference>
<evidence type="ECO:0000256" key="6">
    <source>
        <dbReference type="SAM" id="MobiDB-lite"/>
    </source>
</evidence>
<dbReference type="Pfam" id="PF06814">
    <property type="entry name" value="GOST_TM"/>
    <property type="match status" value="1"/>
</dbReference>
<name>X6P6L7_RETFI</name>
<keyword evidence="10" id="KW-1185">Reference proteome</keyword>
<keyword evidence="4 7" id="KW-1133">Transmembrane helix</keyword>
<dbReference type="GO" id="GO:0016020">
    <property type="term" value="C:membrane"/>
    <property type="evidence" value="ECO:0007669"/>
    <property type="project" value="UniProtKB-SubCell"/>
</dbReference>
<feature type="transmembrane region" description="Helical" evidence="7">
    <location>
        <begin position="107"/>
        <end position="130"/>
    </location>
</feature>
<dbReference type="EMBL" id="ASPP01002802">
    <property type="protein sequence ID" value="ETO34180.1"/>
    <property type="molecule type" value="Genomic_DNA"/>
</dbReference>
<dbReference type="GO" id="GO:0005829">
    <property type="term" value="C:cytosol"/>
    <property type="evidence" value="ECO:0007669"/>
    <property type="project" value="GOC"/>
</dbReference>
<feature type="transmembrane region" description="Helical" evidence="7">
    <location>
        <begin position="142"/>
        <end position="164"/>
    </location>
</feature>
<dbReference type="PANTHER" id="PTHR21229">
    <property type="entry name" value="LUNG SEVEN TRANSMEMBRANE RECEPTOR"/>
    <property type="match status" value="1"/>
</dbReference>
<accession>X6P6L7</accession>
<feature type="compositionally biased region" description="Basic and acidic residues" evidence="6">
    <location>
        <begin position="232"/>
        <end position="241"/>
    </location>
</feature>
<comment type="subcellular location">
    <subcellularLocation>
        <location evidence="1">Membrane</location>
        <topology evidence="1">Multi-pass membrane protein</topology>
    </subcellularLocation>
</comment>
<evidence type="ECO:0000256" key="3">
    <source>
        <dbReference type="ARBA" id="ARBA00022729"/>
    </source>
</evidence>
<dbReference type="PANTHER" id="PTHR21229:SF1">
    <property type="entry name" value="GH17801P"/>
    <property type="match status" value="1"/>
</dbReference>
<reference evidence="9 10" key="1">
    <citation type="journal article" date="2013" name="Curr. Biol.">
        <title>The Genome of the Foraminiferan Reticulomyxa filosa.</title>
        <authorList>
            <person name="Glockner G."/>
            <person name="Hulsmann N."/>
            <person name="Schleicher M."/>
            <person name="Noegel A.A."/>
            <person name="Eichinger L."/>
            <person name="Gallinger C."/>
            <person name="Pawlowski J."/>
            <person name="Sierra R."/>
            <person name="Euteneuer U."/>
            <person name="Pillet L."/>
            <person name="Moustafa A."/>
            <person name="Platzer M."/>
            <person name="Groth M."/>
            <person name="Szafranski K."/>
            <person name="Schliwa M."/>
        </authorList>
    </citation>
    <scope>NUCLEOTIDE SEQUENCE [LARGE SCALE GENOMIC DNA]</scope>
</reference>
<evidence type="ECO:0000256" key="4">
    <source>
        <dbReference type="ARBA" id="ARBA00022989"/>
    </source>
</evidence>
<feature type="region of interest" description="Disordered" evidence="6">
    <location>
        <begin position="183"/>
        <end position="241"/>
    </location>
</feature>
<protein>
    <recommendedName>
        <fullName evidence="8">GOST seven transmembrane domain-containing protein</fullName>
    </recommendedName>
</protein>
<comment type="caution">
    <text evidence="9">The sequence shown here is derived from an EMBL/GenBank/DDBJ whole genome shotgun (WGS) entry which is preliminary data.</text>
</comment>
<evidence type="ECO:0000259" key="8">
    <source>
        <dbReference type="Pfam" id="PF06814"/>
    </source>
</evidence>
<feature type="transmembrane region" description="Helical" evidence="7">
    <location>
        <begin position="28"/>
        <end position="46"/>
    </location>
</feature>
<feature type="compositionally biased region" description="Acidic residues" evidence="6">
    <location>
        <begin position="183"/>
        <end position="192"/>
    </location>
</feature>
<proteinExistence type="predicted"/>
<feature type="transmembrane region" description="Helical" evidence="7">
    <location>
        <begin position="66"/>
        <end position="86"/>
    </location>
</feature>
<dbReference type="InterPro" id="IPR053937">
    <property type="entry name" value="GOST_TM"/>
</dbReference>
<evidence type="ECO:0000256" key="5">
    <source>
        <dbReference type="ARBA" id="ARBA00023136"/>
    </source>
</evidence>
<keyword evidence="3" id="KW-0732">Signal</keyword>
<dbReference type="InterPro" id="IPR009637">
    <property type="entry name" value="GPR107/GPR108-like"/>
</dbReference>
<keyword evidence="2 7" id="KW-0812">Transmembrane</keyword>
<evidence type="ECO:0000256" key="1">
    <source>
        <dbReference type="ARBA" id="ARBA00004141"/>
    </source>
</evidence>
<dbReference type="Proteomes" id="UP000023152">
    <property type="component" value="Unassembled WGS sequence"/>
</dbReference>
<evidence type="ECO:0000313" key="9">
    <source>
        <dbReference type="EMBL" id="ETO34180.1"/>
    </source>
</evidence>
<evidence type="ECO:0000313" key="10">
    <source>
        <dbReference type="Proteomes" id="UP000023152"/>
    </source>
</evidence>
<gene>
    <name evidence="9" type="ORF">RFI_02915</name>
</gene>
<dbReference type="OrthoDB" id="19932at2759"/>
<organism evidence="9 10">
    <name type="scientific">Reticulomyxa filosa</name>
    <dbReference type="NCBI Taxonomy" id="46433"/>
    <lineage>
        <taxon>Eukaryota</taxon>
        <taxon>Sar</taxon>
        <taxon>Rhizaria</taxon>
        <taxon>Retaria</taxon>
        <taxon>Foraminifera</taxon>
        <taxon>Monothalamids</taxon>
        <taxon>Reticulomyxidae</taxon>
        <taxon>Reticulomyxa</taxon>
    </lineage>
</organism>
<evidence type="ECO:0000256" key="7">
    <source>
        <dbReference type="SAM" id="Phobius"/>
    </source>
</evidence>
<sequence>MLVLAVSMGYGVAKLVLRKMIKPTLGPVKIKIIIFGCVYWIISFVFEATAHYNQTQKVETWIRVVLILPMALLNGLFCLWTFACLGRTIQSLQLRKQTAKLQLYKSFTSVLGAALVAAIAFVLYEMYYAVEELYLTEWDHLWFIEVGFWQILFGIIFVVIMILWRPSSHTKTYAFVSQVGQDDTEDADDSDDDNTHHNNADIGHAGDEEECEDNDCSDHSDNSNHSGYSNRQQEKQLVETK</sequence>
<feature type="domain" description="GOST seven transmembrane" evidence="8">
    <location>
        <begin position="1"/>
        <end position="169"/>
    </location>
</feature>
<keyword evidence="5 7" id="KW-0472">Membrane</keyword>